<protein>
    <submittedName>
        <fullName evidence="1">Uncharacterized protein</fullName>
    </submittedName>
</protein>
<dbReference type="RefSeq" id="WP_127309979.1">
    <property type="nucleotide sequence ID" value="NZ_JAVIIP010000007.1"/>
</dbReference>
<comment type="caution">
    <text evidence="1">The sequence shown here is derived from an EMBL/GenBank/DDBJ whole genome shotgun (WGS) entry which is preliminary data.</text>
</comment>
<evidence type="ECO:0000313" key="2">
    <source>
        <dbReference type="Proteomes" id="UP001276564"/>
    </source>
</evidence>
<evidence type="ECO:0000313" key="1">
    <source>
        <dbReference type="EMBL" id="MDX8539002.1"/>
    </source>
</evidence>
<sequence length="324" mass="36534">MNMKLVIHAGFGKTGSSAIQEALHVYSAALEQDGIRKIGGDLTFDQPGIPQWLVEEACERDEVLTERLGREIKRVAPSVAVLSAENLESPKKPRLLSGIDCEIDTIVVIYMRPQFQWIPSAWKQWYMKDATSLRAFVERCLTTGMPNCLESLNAWRAALPRARVIVRPLGPTLVGGGVVPDFFGLIGSSISPLDLRANEGIDYSLLHLMAKRARDLFSGYHDVELERWLLTVLPDEYKRANVPMLDLLTARSIAKRFREENVQILSDFSDIPEPAQFLDRHWCPEVNQISYLEMTDAELTSRGLAILSQIGPDVLERFARWSEK</sequence>
<dbReference type="Proteomes" id="UP001276564">
    <property type="component" value="Unassembled WGS sequence"/>
</dbReference>
<dbReference type="EMBL" id="JAVIIP010000007">
    <property type="protein sequence ID" value="MDX8539002.1"/>
    <property type="molecule type" value="Genomic_DNA"/>
</dbReference>
<reference evidence="1 2" key="1">
    <citation type="submission" date="2023-08" db="EMBL/GenBank/DDBJ databases">
        <title>Implementing the SeqCode for naming new Mesorhizobium species isolated from Vachellia karroo root nodules.</title>
        <authorList>
            <person name="Van Lill M."/>
        </authorList>
    </citation>
    <scope>NUCLEOTIDE SEQUENCE [LARGE SCALE GENOMIC DNA]</scope>
    <source>
        <strain evidence="1 2">VK4B</strain>
    </source>
</reference>
<dbReference type="SUPFAM" id="SSF52540">
    <property type="entry name" value="P-loop containing nucleoside triphosphate hydrolases"/>
    <property type="match status" value="1"/>
</dbReference>
<accession>A0ABU5ANX8</accession>
<dbReference type="InterPro" id="IPR027417">
    <property type="entry name" value="P-loop_NTPase"/>
</dbReference>
<organism evidence="1 2">
    <name type="scientific">Mesorhizobium abyssinicae</name>
    <dbReference type="NCBI Taxonomy" id="1209958"/>
    <lineage>
        <taxon>Bacteria</taxon>
        <taxon>Pseudomonadati</taxon>
        <taxon>Pseudomonadota</taxon>
        <taxon>Alphaproteobacteria</taxon>
        <taxon>Hyphomicrobiales</taxon>
        <taxon>Phyllobacteriaceae</taxon>
        <taxon>Mesorhizobium</taxon>
    </lineage>
</organism>
<proteinExistence type="predicted"/>
<keyword evidence="2" id="KW-1185">Reference proteome</keyword>
<name>A0ABU5ANX8_9HYPH</name>
<gene>
    <name evidence="1" type="ORF">RFM23_15380</name>
</gene>